<gene>
    <name evidence="1" type="ORF">MRB53_035082</name>
</gene>
<reference evidence="1 2" key="1">
    <citation type="journal article" date="2022" name="Hortic Res">
        <title>A haplotype resolved chromosomal level avocado genome allows analysis of novel avocado genes.</title>
        <authorList>
            <person name="Nath O."/>
            <person name="Fletcher S.J."/>
            <person name="Hayward A."/>
            <person name="Shaw L.M."/>
            <person name="Masouleh A.K."/>
            <person name="Furtado A."/>
            <person name="Henry R.J."/>
            <person name="Mitter N."/>
        </authorList>
    </citation>
    <scope>NUCLEOTIDE SEQUENCE [LARGE SCALE GENOMIC DNA]</scope>
    <source>
        <strain evidence="2">cv. Hass</strain>
    </source>
</reference>
<evidence type="ECO:0000313" key="2">
    <source>
        <dbReference type="Proteomes" id="UP001234297"/>
    </source>
</evidence>
<accession>A0ACC2K3N9</accession>
<dbReference type="EMBL" id="CM056820">
    <property type="protein sequence ID" value="KAJ8615710.1"/>
    <property type="molecule type" value="Genomic_DNA"/>
</dbReference>
<proteinExistence type="predicted"/>
<protein>
    <submittedName>
        <fullName evidence="1">Uncharacterized protein</fullName>
    </submittedName>
</protein>
<sequence>MQRSLFVHTKKDSMADALVSFVVKELYNVAKDEFHLLNGVKKEVDELSSTYEHIKAALVKAERQQLTDQTIPDRLEKLKEVVYEVEDILDSWRIAAFRSQRYKDDIRSLRKVSPCLLFPCLFFKQVNIAHRIREVRERLSQISSGKAAIGFKEVKTEEVELSPKMKSRETGSLIIKSEIFDRDCAKRSIINELVSREQESVSIVSIVGMPGLGKTTLAQLVCDDEEVIAYFEKRIIWVWVSEPFDVNKIARKVIESMSKSTSTNADADADLHTLQQTLTKVVGERFLLVLDDVWNDDVTLWEKLRVPLASAVQGSKIMVTTRSHKVAEVMGTAYTHDLDILSNEDCWKLFASKAFKGWKEDDRCEVTEFGHEMKKNEIVKLWMSLGIIRSGKEGVEDMSEKEEIEEIGERYFDDLLKYSFFQDATEDDDRIIVQCKMHDLVHDLANFVTAGDYSNLEIGHSEMEIGSGCHHLSLLMKHDVSSISFSLSNGKRLRTLLLLGASGIKEIHDSLFDQLRFLRALDLSGTSINILPSSIRKLKHLRYLSLCKSQIKDLPEFVTDLCNLQTLKLNGCQRLCTLPNGMRKLLNLRHLEVESTPGLVYLPHGLGSLTSLKTLSKFPVGDGTKRCNLGELKTLKLLSGSLEIQNLERAIDEEARKAVLNEKCNLHSLSLHCVEKRDQEWGMLRDEEMARMQSVFEGLEPPHSKLKQLQIINYVGSMFPTWLEDSKFSSLVRVTLKDCRKCRQLPGLGKLRSLKYLKINGAHEVKEVGVEFYGNGDDTVGGSAFPKLEELYFYSMSTWQEWKLTEEYGEVMPSLKELEIFNCHKLKALPTCLPNTLRKVVIRDCNELTWTPSNLLPHLETLSLSDDVRRRVCPLSLPCLPALKTLEIRETFLEVLSSEGWKLCESFHTLKIYNCLELKSLPDGLGHLKALRTLDIKSCSQLTSLPDGLGQLKMLHTIMISSCNGFTSLFNGCGQFKALRGLCIDSCDGLRPEQLKSLRSLNISDCPKLRLRKRKERAGATYPTFQVLKLMAKRFNKHSELVMLE</sequence>
<evidence type="ECO:0000313" key="1">
    <source>
        <dbReference type="EMBL" id="KAJ8615710.1"/>
    </source>
</evidence>
<name>A0ACC2K3N9_PERAE</name>
<dbReference type="Proteomes" id="UP001234297">
    <property type="component" value="Chromosome 12"/>
</dbReference>
<organism evidence="1 2">
    <name type="scientific">Persea americana</name>
    <name type="common">Avocado</name>
    <dbReference type="NCBI Taxonomy" id="3435"/>
    <lineage>
        <taxon>Eukaryota</taxon>
        <taxon>Viridiplantae</taxon>
        <taxon>Streptophyta</taxon>
        <taxon>Embryophyta</taxon>
        <taxon>Tracheophyta</taxon>
        <taxon>Spermatophyta</taxon>
        <taxon>Magnoliopsida</taxon>
        <taxon>Magnoliidae</taxon>
        <taxon>Laurales</taxon>
        <taxon>Lauraceae</taxon>
        <taxon>Persea</taxon>
    </lineage>
</organism>
<comment type="caution">
    <text evidence="1">The sequence shown here is derived from an EMBL/GenBank/DDBJ whole genome shotgun (WGS) entry which is preliminary data.</text>
</comment>
<keyword evidence="2" id="KW-1185">Reference proteome</keyword>